<proteinExistence type="predicted"/>
<organism evidence="1 2">
    <name type="scientific">Rothia mucilaginosa</name>
    <dbReference type="NCBI Taxonomy" id="43675"/>
    <lineage>
        <taxon>Bacteria</taxon>
        <taxon>Bacillati</taxon>
        <taxon>Actinomycetota</taxon>
        <taxon>Actinomycetes</taxon>
        <taxon>Micrococcales</taxon>
        <taxon>Micrococcaceae</taxon>
        <taxon>Rothia</taxon>
    </lineage>
</organism>
<dbReference type="AlphaFoldDB" id="A0A930L668"/>
<dbReference type="EMBL" id="JABZXL010000020">
    <property type="protein sequence ID" value="MBF1659606.1"/>
    <property type="molecule type" value="Genomic_DNA"/>
</dbReference>
<comment type="caution">
    <text evidence="1">The sequence shown here is derived from an EMBL/GenBank/DDBJ whole genome shotgun (WGS) entry which is preliminary data.</text>
</comment>
<reference evidence="1" key="1">
    <citation type="submission" date="2020-04" db="EMBL/GenBank/DDBJ databases">
        <title>Deep metagenomics examines the oral microbiome during advanced dental caries in children, revealing novel taxa and co-occurrences with host molecules.</title>
        <authorList>
            <person name="Baker J.L."/>
            <person name="Morton J.T."/>
            <person name="Dinis M."/>
            <person name="Alvarez R."/>
            <person name="Tran N.C."/>
            <person name="Knight R."/>
            <person name="Edlund A."/>
        </authorList>
    </citation>
    <scope>NUCLEOTIDE SEQUENCE</scope>
    <source>
        <strain evidence="1">JCVI_29_bin.11</strain>
    </source>
</reference>
<dbReference type="Proteomes" id="UP000713964">
    <property type="component" value="Unassembled WGS sequence"/>
</dbReference>
<evidence type="ECO:0000313" key="1">
    <source>
        <dbReference type="EMBL" id="MBF1659606.1"/>
    </source>
</evidence>
<accession>A0A930L668</accession>
<protein>
    <submittedName>
        <fullName evidence="1">Uncharacterized protein</fullName>
    </submittedName>
</protein>
<evidence type="ECO:0000313" key="2">
    <source>
        <dbReference type="Proteomes" id="UP000713964"/>
    </source>
</evidence>
<name>A0A930L668_9MICC</name>
<gene>
    <name evidence="1" type="ORF">HXO58_07205</name>
</gene>
<sequence length="250" mass="26980">MHTTDTPLGRHIATTTRILNTLGTVHVVARESDAYIITAGMRSAHIFVDQDGLILTTIIGEDVPAADWMDGEISPEQTAIALSPDTVAASIVRVADDGGYSWDASHSGDIVCISIETPETVEIILYRGGAWLGEHPLSVTSDTVRVTEENLPGIIEAAQMAYAQPHIAWLSLCEAYDEAPWDEIVDALGRAEISERDHLTHVADPFTSSAALVEECDDHCVVTDLDPLSLSQYVCWSHVETAAYVLATVA</sequence>